<evidence type="ECO:0000256" key="1">
    <source>
        <dbReference type="ARBA" id="ARBA00001526"/>
    </source>
</evidence>
<dbReference type="Gene3D" id="3.40.710.10">
    <property type="entry name" value="DD-peptidase/beta-lactamase superfamily"/>
    <property type="match status" value="1"/>
</dbReference>
<dbReference type="InterPro" id="IPR050491">
    <property type="entry name" value="AmpC-like"/>
</dbReference>
<comment type="caution">
    <text evidence="8">The sequence shown here is derived from an EMBL/GenBank/DDBJ whole genome shotgun (WGS) entry which is preliminary data.</text>
</comment>
<comment type="catalytic activity">
    <reaction evidence="1 5">
        <text>a beta-lactam + H2O = a substituted beta-amino acid</text>
        <dbReference type="Rhea" id="RHEA:20401"/>
        <dbReference type="ChEBI" id="CHEBI:15377"/>
        <dbReference type="ChEBI" id="CHEBI:35627"/>
        <dbReference type="ChEBI" id="CHEBI:140347"/>
        <dbReference type="EC" id="3.5.2.6"/>
    </reaction>
</comment>
<dbReference type="Proteomes" id="UP000181790">
    <property type="component" value="Unassembled WGS sequence"/>
</dbReference>
<reference evidence="8 9" key="1">
    <citation type="submission" date="2016-10" db="EMBL/GenBank/DDBJ databases">
        <title>Arsenicibacter rosenii gen. nov., sp. nov., an efficient arsenic-methylating bacterium isolated from an arsenic-contaminated paddy soil.</title>
        <authorList>
            <person name="Huang K."/>
        </authorList>
    </citation>
    <scope>NUCLEOTIDE SEQUENCE [LARGE SCALE GENOMIC DNA]</scope>
    <source>
        <strain evidence="8 9">SM-1</strain>
    </source>
</reference>
<dbReference type="EC" id="3.5.2.6" evidence="5"/>
<dbReference type="OrthoDB" id="9793489at2"/>
<dbReference type="GO" id="GO:0017001">
    <property type="term" value="P:antibiotic catabolic process"/>
    <property type="evidence" value="ECO:0007669"/>
    <property type="project" value="InterPro"/>
</dbReference>
<evidence type="ECO:0000256" key="6">
    <source>
        <dbReference type="SAM" id="SignalP"/>
    </source>
</evidence>
<evidence type="ECO:0000256" key="4">
    <source>
        <dbReference type="ARBA" id="ARBA00023251"/>
    </source>
</evidence>
<organism evidence="8 9">
    <name type="scientific">Arsenicibacter rosenii</name>
    <dbReference type="NCBI Taxonomy" id="1750698"/>
    <lineage>
        <taxon>Bacteria</taxon>
        <taxon>Pseudomonadati</taxon>
        <taxon>Bacteroidota</taxon>
        <taxon>Cytophagia</taxon>
        <taxon>Cytophagales</taxon>
        <taxon>Spirosomataceae</taxon>
        <taxon>Arsenicibacter</taxon>
    </lineage>
</organism>
<dbReference type="EMBL" id="MORL01000009">
    <property type="protein sequence ID" value="OIN57841.1"/>
    <property type="molecule type" value="Genomic_DNA"/>
</dbReference>
<evidence type="ECO:0000256" key="3">
    <source>
        <dbReference type="ARBA" id="ARBA00022801"/>
    </source>
</evidence>
<dbReference type="InterPro" id="IPR001466">
    <property type="entry name" value="Beta-lactam-related"/>
</dbReference>
<evidence type="ECO:0000313" key="8">
    <source>
        <dbReference type="EMBL" id="OIN57841.1"/>
    </source>
</evidence>
<dbReference type="InterPro" id="IPR012338">
    <property type="entry name" value="Beta-lactam/transpept-like"/>
</dbReference>
<dbReference type="GO" id="GO:0008800">
    <property type="term" value="F:beta-lactamase activity"/>
    <property type="evidence" value="ECO:0007669"/>
    <property type="project" value="UniProtKB-UniRule"/>
</dbReference>
<evidence type="ECO:0000256" key="2">
    <source>
        <dbReference type="ARBA" id="ARBA00007840"/>
    </source>
</evidence>
<evidence type="ECO:0000313" key="9">
    <source>
        <dbReference type="Proteomes" id="UP000181790"/>
    </source>
</evidence>
<dbReference type="Pfam" id="PF00144">
    <property type="entry name" value="Beta-lactamase"/>
    <property type="match status" value="1"/>
</dbReference>
<keyword evidence="6" id="KW-0732">Signal</keyword>
<accession>A0A1S2VGF6</accession>
<dbReference type="GO" id="GO:0046677">
    <property type="term" value="P:response to antibiotic"/>
    <property type="evidence" value="ECO:0007669"/>
    <property type="project" value="UniProtKB-UniRule"/>
</dbReference>
<dbReference type="GO" id="GO:0030288">
    <property type="term" value="C:outer membrane-bounded periplasmic space"/>
    <property type="evidence" value="ECO:0007669"/>
    <property type="project" value="InterPro"/>
</dbReference>
<keyword evidence="4 5" id="KW-0046">Antibiotic resistance</keyword>
<feature type="chain" id="PRO_5010324234" description="Beta-lactamase" evidence="6">
    <location>
        <begin position="24"/>
        <end position="468"/>
    </location>
</feature>
<dbReference type="InterPro" id="IPR001586">
    <property type="entry name" value="Beta-lactam_class-C_AS"/>
</dbReference>
<dbReference type="PANTHER" id="PTHR46825:SF8">
    <property type="entry name" value="BETA-LACTAMASE-RELATED"/>
    <property type="match status" value="1"/>
</dbReference>
<evidence type="ECO:0000256" key="5">
    <source>
        <dbReference type="RuleBase" id="RU361140"/>
    </source>
</evidence>
<feature type="domain" description="Beta-lactamase-related" evidence="7">
    <location>
        <begin position="147"/>
        <end position="454"/>
    </location>
</feature>
<dbReference type="SUPFAM" id="SSF56601">
    <property type="entry name" value="beta-lactamase/transpeptidase-like"/>
    <property type="match status" value="1"/>
</dbReference>
<gene>
    <name evidence="8" type="ORF">BLX24_17230</name>
</gene>
<proteinExistence type="inferred from homology"/>
<dbReference type="PANTHER" id="PTHR46825">
    <property type="entry name" value="D-ALANYL-D-ALANINE-CARBOXYPEPTIDASE/ENDOPEPTIDASE AMPH"/>
    <property type="match status" value="1"/>
</dbReference>
<keyword evidence="9" id="KW-1185">Reference proteome</keyword>
<protein>
    <recommendedName>
        <fullName evidence="5">Beta-lactamase</fullName>
        <ecNumber evidence="5">3.5.2.6</ecNumber>
    </recommendedName>
</protein>
<feature type="signal peptide" evidence="6">
    <location>
        <begin position="1"/>
        <end position="23"/>
    </location>
</feature>
<name>A0A1S2VGF6_9BACT</name>
<evidence type="ECO:0000259" key="7">
    <source>
        <dbReference type="Pfam" id="PF00144"/>
    </source>
</evidence>
<dbReference type="AlphaFoldDB" id="A0A1S2VGF6"/>
<keyword evidence="3 5" id="KW-0378">Hydrolase</keyword>
<dbReference type="PROSITE" id="PS00336">
    <property type="entry name" value="BETA_LACTAMASE_C"/>
    <property type="match status" value="1"/>
</dbReference>
<comment type="similarity">
    <text evidence="2 5">Belongs to the class-C beta-lactamase family.</text>
</comment>
<sequence length="468" mass="51636">MLMPMKKTYLLSLFVLISMTTLAQNAALDSLTRLSRRYYNDQQPDLLYGLMGEGFQKQIASDQLRQTTQMLRMQLGDWQKADYKNTTNGVAKYEATFAKAVLDFYISRDSKGKIETFLFRPHQAEVQKAAVLPVSNPMRTALDKQVDSLARRYFAGQNGAGMSIGVVRNDSVFMYHYGETTKGSGQLPAANTIYEIGSVSKTFTATMLADAVRRGLVKLTDPVSNYLPASIPVLQKGGKPVTLLQLANHTSGLPRLPDNLFTANASETNPYKHYDRDALFSYLKSAKLNSAGTYEYSNLGAGLLGTVLEIVNKQPYEQMLTAEIGKPLGLAQTKLNLTSEDIRQFAQGHDAEGHAVSSWEFQALAGAGGIRSTLSDMLLYVKAELAKGDTPLSKDMQLTQQITFTNKQIVGLGWHKTRDGWFWHNGQTGGYSSFAGFEPTKKMAVVVLTNSAAELDPTSFALLRRLTK</sequence>